<dbReference type="InterPro" id="IPR004686">
    <property type="entry name" value="Mtc"/>
</dbReference>
<accession>A0A1S8WP05</accession>
<evidence type="ECO:0000256" key="2">
    <source>
        <dbReference type="ARBA" id="ARBA00005974"/>
    </source>
</evidence>
<dbReference type="AlphaFoldDB" id="A0A1S8WP05"/>
<keyword evidence="7" id="KW-0496">Mitochondrion</keyword>
<keyword evidence="8" id="KW-0472">Membrane</keyword>
<keyword evidence="11" id="KW-1185">Reference proteome</keyword>
<name>A0A1S8WP05_OPIVI</name>
<keyword evidence="3" id="KW-0813">Transport</keyword>
<evidence type="ECO:0000256" key="6">
    <source>
        <dbReference type="ARBA" id="ARBA00022989"/>
    </source>
</evidence>
<evidence type="ECO:0000256" key="7">
    <source>
        <dbReference type="ARBA" id="ARBA00023128"/>
    </source>
</evidence>
<feature type="region of interest" description="Disordered" evidence="9">
    <location>
        <begin position="155"/>
        <end position="176"/>
    </location>
</feature>
<evidence type="ECO:0000256" key="4">
    <source>
        <dbReference type="ARBA" id="ARBA00022692"/>
    </source>
</evidence>
<dbReference type="PANTHER" id="PTHR11153">
    <property type="entry name" value="SIDEROFLEXIN"/>
    <property type="match status" value="1"/>
</dbReference>
<keyword evidence="4" id="KW-0812">Transmembrane</keyword>
<sequence length="176" mass="19601">DDIYSYGINIDKPRYDQSTYIGRAKHFFITTNPLNILKSSSELEEAKSIVHKYKSTSAVVFWQWFNQTFNAVVNYTNRSGDSPISLTFYMIHPVDAYVSTASTLQSPLHSVGSGKDVLHIPQLTPHLIASPTPVISIPHSLLLLHFQGRMQIRTTAGPPLTGDPGGEMGIRPLFEE</sequence>
<dbReference type="Pfam" id="PF03820">
    <property type="entry name" value="SFXNs"/>
    <property type="match status" value="1"/>
</dbReference>
<reference evidence="10 11" key="1">
    <citation type="submission" date="2015-03" db="EMBL/GenBank/DDBJ databases">
        <title>Draft genome of the nematode, Opisthorchis viverrini.</title>
        <authorList>
            <person name="Mitreva M."/>
        </authorList>
    </citation>
    <scope>NUCLEOTIDE SEQUENCE [LARGE SCALE GENOMIC DNA]</scope>
    <source>
        <strain evidence="10">Khon Kaen</strain>
    </source>
</reference>
<evidence type="ECO:0000313" key="10">
    <source>
        <dbReference type="EMBL" id="OON16230.1"/>
    </source>
</evidence>
<evidence type="ECO:0000313" key="11">
    <source>
        <dbReference type="Proteomes" id="UP000243686"/>
    </source>
</evidence>
<dbReference type="GO" id="GO:0015075">
    <property type="term" value="F:monoatomic ion transmembrane transporter activity"/>
    <property type="evidence" value="ECO:0007669"/>
    <property type="project" value="InterPro"/>
</dbReference>
<evidence type="ECO:0000256" key="9">
    <source>
        <dbReference type="SAM" id="MobiDB-lite"/>
    </source>
</evidence>
<protein>
    <submittedName>
        <fullName evidence="10">Tricarboxylate carrier</fullName>
    </submittedName>
</protein>
<proteinExistence type="inferred from homology"/>
<dbReference type="Proteomes" id="UP000243686">
    <property type="component" value="Unassembled WGS sequence"/>
</dbReference>
<comment type="similarity">
    <text evidence="2">Belongs to the sideroflexin family.</text>
</comment>
<keyword evidence="6" id="KW-1133">Transmembrane helix</keyword>
<feature type="non-terminal residue" evidence="10">
    <location>
        <position position="1"/>
    </location>
</feature>
<organism evidence="10 11">
    <name type="scientific">Opisthorchis viverrini</name>
    <name type="common">Southeast Asian liver fluke</name>
    <dbReference type="NCBI Taxonomy" id="6198"/>
    <lineage>
        <taxon>Eukaryota</taxon>
        <taxon>Metazoa</taxon>
        <taxon>Spiralia</taxon>
        <taxon>Lophotrochozoa</taxon>
        <taxon>Platyhelminthes</taxon>
        <taxon>Trematoda</taxon>
        <taxon>Digenea</taxon>
        <taxon>Opisthorchiida</taxon>
        <taxon>Opisthorchiata</taxon>
        <taxon>Opisthorchiidae</taxon>
        <taxon>Opisthorchis</taxon>
    </lineage>
</organism>
<dbReference type="GO" id="GO:0140300">
    <property type="term" value="P:serine import into mitochondrion"/>
    <property type="evidence" value="ECO:0007669"/>
    <property type="project" value="TreeGrafter"/>
</dbReference>
<evidence type="ECO:0000256" key="5">
    <source>
        <dbReference type="ARBA" id="ARBA00022970"/>
    </source>
</evidence>
<dbReference type="EMBL" id="KV898234">
    <property type="protein sequence ID" value="OON16230.1"/>
    <property type="molecule type" value="Genomic_DNA"/>
</dbReference>
<evidence type="ECO:0000256" key="8">
    <source>
        <dbReference type="ARBA" id="ARBA00023136"/>
    </source>
</evidence>
<gene>
    <name evidence="10" type="ORF">X801_07959</name>
</gene>
<comment type="subcellular location">
    <subcellularLocation>
        <location evidence="1">Mitochondrion membrane</location>
        <topology evidence="1">Multi-pass membrane protein</topology>
    </subcellularLocation>
</comment>
<evidence type="ECO:0000256" key="1">
    <source>
        <dbReference type="ARBA" id="ARBA00004225"/>
    </source>
</evidence>
<keyword evidence="5" id="KW-0029">Amino-acid transport</keyword>
<dbReference type="GO" id="GO:0005743">
    <property type="term" value="C:mitochondrial inner membrane"/>
    <property type="evidence" value="ECO:0007669"/>
    <property type="project" value="TreeGrafter"/>
</dbReference>
<evidence type="ECO:0000256" key="3">
    <source>
        <dbReference type="ARBA" id="ARBA00022448"/>
    </source>
</evidence>
<dbReference type="PANTHER" id="PTHR11153:SF8">
    <property type="entry name" value="SIDEROFLEXIN-1"/>
    <property type="match status" value="1"/>
</dbReference>